<dbReference type="InterPro" id="IPR027417">
    <property type="entry name" value="P-loop_NTPase"/>
</dbReference>
<sequence length="460" mass="52313">MKQEELEIWEKIIDEVKINIPETAHTWLNNLEPALPLLEMPSNGIFLMKSNQGFGIQVLTQKYLPEIEEALEKCTSLKRSVRIVLDETRKTNTKKKTPKAAPEISLVKEQIDNLKQMHSFCGLNLKYTFDNFVCGNNSDFAYNVAKKVAAAPGQKYNPLYIYGNVGLGKTHLMQAIGHQILKDFGDLKVKYAKAEEITNQLTESAIIPSERNSKMKKLRDKYRNIDVLLLDDIQFAEGKQRTEEEIFSIFDVLFHAGKQIVFASDRPPSSLVCTPDRLKSRYEWGLTVEIQIPDLNTRFEIIKKHAVHSHFEISDDVAMLLAKSYDRNIRELEGAYNKLSAYASIQGIEATIELAQKVLNLGANTKMITLDDIIEKTAKYFGIKKDEILSSGRSKDIANARRLAMYLCREITQMSLPEIGAAFNKNHTTVLYSWSKVKEDAAVNKNLEDTISELNKFILN</sequence>
<evidence type="ECO:0000256" key="4">
    <source>
        <dbReference type="ARBA" id="ARBA00022741"/>
    </source>
</evidence>
<comment type="subunit">
    <text evidence="8">Oligomerizes as a right-handed, spiral filament on DNA at oriC.</text>
</comment>
<evidence type="ECO:0000256" key="9">
    <source>
        <dbReference type="NCBIfam" id="TIGR00362"/>
    </source>
</evidence>
<keyword evidence="5 8" id="KW-0067">ATP-binding</keyword>
<feature type="domain" description="AAA+ ATPase" evidence="12">
    <location>
        <begin position="155"/>
        <end position="296"/>
    </location>
</feature>
<dbReference type="PANTHER" id="PTHR30050:SF2">
    <property type="entry name" value="CHROMOSOMAL REPLICATION INITIATOR PROTEIN DNAA"/>
    <property type="match status" value="1"/>
</dbReference>
<organism evidence="14 15">
    <name type="scientific">Candidatus Galligastranaerophilus intestinavium</name>
    <dbReference type="NCBI Taxonomy" id="2840836"/>
    <lineage>
        <taxon>Bacteria</taxon>
        <taxon>Candidatus Galligastranaerophilus</taxon>
    </lineage>
</organism>
<dbReference type="Gene3D" id="1.10.1750.10">
    <property type="match status" value="1"/>
</dbReference>
<keyword evidence="4 8" id="KW-0547">Nucleotide-binding</keyword>
<evidence type="ECO:0000313" key="15">
    <source>
        <dbReference type="Proteomes" id="UP000886865"/>
    </source>
</evidence>
<feature type="region of interest" description="Domain I, interacts with DnaA modulators" evidence="8">
    <location>
        <begin position="1"/>
        <end position="96"/>
    </location>
</feature>
<dbReference type="GO" id="GO:0003688">
    <property type="term" value="F:DNA replication origin binding"/>
    <property type="evidence" value="ECO:0007669"/>
    <property type="project" value="UniProtKB-UniRule"/>
</dbReference>
<reference evidence="14" key="1">
    <citation type="submission" date="2020-10" db="EMBL/GenBank/DDBJ databases">
        <authorList>
            <person name="Gilroy R."/>
        </authorList>
    </citation>
    <scope>NUCLEOTIDE SEQUENCE</scope>
    <source>
        <strain evidence="14">CHK152-2871</strain>
    </source>
</reference>
<dbReference type="InterPro" id="IPR003593">
    <property type="entry name" value="AAA+_ATPase"/>
</dbReference>
<evidence type="ECO:0000313" key="14">
    <source>
        <dbReference type="EMBL" id="HIS74404.1"/>
    </source>
</evidence>
<feature type="binding site" evidence="8">
    <location>
        <position position="169"/>
    </location>
    <ligand>
        <name>ATP</name>
        <dbReference type="ChEBI" id="CHEBI:30616"/>
    </ligand>
</feature>
<evidence type="ECO:0000256" key="8">
    <source>
        <dbReference type="HAMAP-Rule" id="MF_00377"/>
    </source>
</evidence>
<comment type="similarity">
    <text evidence="1 8 11">Belongs to the DnaA family.</text>
</comment>
<dbReference type="InterPro" id="IPR001957">
    <property type="entry name" value="Chromosome_initiator_DnaA"/>
</dbReference>
<dbReference type="AlphaFoldDB" id="A0A9D1FIL2"/>
<keyword evidence="6 8" id="KW-0446">Lipid-binding</keyword>
<dbReference type="InterPro" id="IPR018312">
    <property type="entry name" value="Chromosome_initiator_DnaA_CS"/>
</dbReference>
<comment type="subcellular location">
    <subcellularLocation>
        <location evidence="8">Cytoplasm</location>
    </subcellularLocation>
</comment>
<protein>
    <recommendedName>
        <fullName evidence="8 9">Chromosomal replication initiator protein DnaA</fullName>
    </recommendedName>
</protein>
<dbReference type="InterPro" id="IPR013159">
    <property type="entry name" value="DnaA_C"/>
</dbReference>
<dbReference type="Proteomes" id="UP000886865">
    <property type="component" value="Unassembled WGS sequence"/>
</dbReference>
<dbReference type="GO" id="GO:0005737">
    <property type="term" value="C:cytoplasm"/>
    <property type="evidence" value="ECO:0007669"/>
    <property type="project" value="UniProtKB-SubCell"/>
</dbReference>
<dbReference type="EMBL" id="DVJQ01000045">
    <property type="protein sequence ID" value="HIS74404.1"/>
    <property type="molecule type" value="Genomic_DNA"/>
</dbReference>
<evidence type="ECO:0000259" key="12">
    <source>
        <dbReference type="SMART" id="SM00382"/>
    </source>
</evidence>
<dbReference type="CDD" id="cd00009">
    <property type="entry name" value="AAA"/>
    <property type="match status" value="1"/>
</dbReference>
<dbReference type="GO" id="GO:0005524">
    <property type="term" value="F:ATP binding"/>
    <property type="evidence" value="ECO:0007669"/>
    <property type="project" value="UniProtKB-UniRule"/>
</dbReference>
<dbReference type="Gene3D" id="3.30.300.180">
    <property type="match status" value="1"/>
</dbReference>
<dbReference type="CDD" id="cd06571">
    <property type="entry name" value="Bac_DnaA_C"/>
    <property type="match status" value="1"/>
</dbReference>
<dbReference type="GO" id="GO:0006270">
    <property type="term" value="P:DNA replication initiation"/>
    <property type="evidence" value="ECO:0007669"/>
    <property type="project" value="UniProtKB-UniRule"/>
</dbReference>
<feature type="binding site" evidence="8">
    <location>
        <position position="170"/>
    </location>
    <ligand>
        <name>ATP</name>
        <dbReference type="ChEBI" id="CHEBI:30616"/>
    </ligand>
</feature>
<dbReference type="PRINTS" id="PR00051">
    <property type="entry name" value="DNAA"/>
</dbReference>
<reference evidence="14" key="2">
    <citation type="journal article" date="2021" name="PeerJ">
        <title>Extensive microbial diversity within the chicken gut microbiome revealed by metagenomics and culture.</title>
        <authorList>
            <person name="Gilroy R."/>
            <person name="Ravi A."/>
            <person name="Getino M."/>
            <person name="Pursley I."/>
            <person name="Horton D.L."/>
            <person name="Alikhan N.F."/>
            <person name="Baker D."/>
            <person name="Gharbi K."/>
            <person name="Hall N."/>
            <person name="Watson M."/>
            <person name="Adriaenssens E.M."/>
            <person name="Foster-Nyarko E."/>
            <person name="Jarju S."/>
            <person name="Secka A."/>
            <person name="Antonio M."/>
            <person name="Oren A."/>
            <person name="Chaudhuri R.R."/>
            <person name="La Ragione R."/>
            <person name="Hildebrand F."/>
            <person name="Pallen M.J."/>
        </authorList>
    </citation>
    <scope>NUCLEOTIDE SEQUENCE</scope>
    <source>
        <strain evidence="14">CHK152-2871</strain>
    </source>
</reference>
<evidence type="ECO:0000256" key="7">
    <source>
        <dbReference type="ARBA" id="ARBA00023125"/>
    </source>
</evidence>
<comment type="caution">
    <text evidence="8">Lacks conserved residue(s) required for the propagation of feature annotation.</text>
</comment>
<proteinExistence type="inferred from homology"/>
<keyword evidence="7 8" id="KW-0238">DNA-binding</keyword>
<keyword evidence="2 8" id="KW-0963">Cytoplasm</keyword>
<dbReference type="Pfam" id="PF00308">
    <property type="entry name" value="Bac_DnaA"/>
    <property type="match status" value="1"/>
</dbReference>
<comment type="domain">
    <text evidence="8">Domain I is involved in oligomerization and binding regulators, domain II is flexibile and of varying length in different bacteria, domain III forms the AAA+ region, while domain IV binds dsDNA.</text>
</comment>
<evidence type="ECO:0000256" key="3">
    <source>
        <dbReference type="ARBA" id="ARBA00022705"/>
    </source>
</evidence>
<dbReference type="SUPFAM" id="SSF52540">
    <property type="entry name" value="P-loop containing nucleoside triphosphate hydrolases"/>
    <property type="match status" value="1"/>
</dbReference>
<dbReference type="PROSITE" id="PS01008">
    <property type="entry name" value="DNAA"/>
    <property type="match status" value="1"/>
</dbReference>
<evidence type="ECO:0000256" key="5">
    <source>
        <dbReference type="ARBA" id="ARBA00022840"/>
    </source>
</evidence>
<dbReference type="InterPro" id="IPR038454">
    <property type="entry name" value="DnaA_N_sf"/>
</dbReference>
<evidence type="ECO:0000256" key="11">
    <source>
        <dbReference type="RuleBase" id="RU004227"/>
    </source>
</evidence>
<dbReference type="InterPro" id="IPR020591">
    <property type="entry name" value="Chromosome_initiator_DnaA-like"/>
</dbReference>
<evidence type="ECO:0000256" key="2">
    <source>
        <dbReference type="ARBA" id="ARBA00022490"/>
    </source>
</evidence>
<dbReference type="GO" id="GO:0006275">
    <property type="term" value="P:regulation of DNA replication"/>
    <property type="evidence" value="ECO:0007669"/>
    <property type="project" value="UniProtKB-UniRule"/>
</dbReference>
<dbReference type="GO" id="GO:0008289">
    <property type="term" value="F:lipid binding"/>
    <property type="evidence" value="ECO:0007669"/>
    <property type="project" value="UniProtKB-KW"/>
</dbReference>
<evidence type="ECO:0000256" key="1">
    <source>
        <dbReference type="ARBA" id="ARBA00006583"/>
    </source>
</evidence>
<comment type="caution">
    <text evidence="14">The sequence shown here is derived from an EMBL/GenBank/DDBJ whole genome shotgun (WGS) entry which is preliminary data.</text>
</comment>
<dbReference type="NCBIfam" id="TIGR00362">
    <property type="entry name" value="DnaA"/>
    <property type="match status" value="1"/>
</dbReference>
<dbReference type="SMART" id="SM00760">
    <property type="entry name" value="Bac_DnaA_C"/>
    <property type="match status" value="1"/>
</dbReference>
<feature type="region of interest" description="Domain IV, binds dsDNA" evidence="8">
    <location>
        <begin position="344"/>
        <end position="460"/>
    </location>
</feature>
<feature type="binding site" evidence="8">
    <location>
        <position position="168"/>
    </location>
    <ligand>
        <name>ATP</name>
        <dbReference type="ChEBI" id="CHEBI:30616"/>
    </ligand>
</feature>
<dbReference type="HAMAP" id="MF_00377">
    <property type="entry name" value="DnaA_bact"/>
    <property type="match status" value="1"/>
</dbReference>
<dbReference type="Gene3D" id="1.10.8.60">
    <property type="match status" value="1"/>
</dbReference>
<dbReference type="InterPro" id="IPR010921">
    <property type="entry name" value="Trp_repressor/repl_initiator"/>
</dbReference>
<dbReference type="SMART" id="SM00382">
    <property type="entry name" value="AAA"/>
    <property type="match status" value="1"/>
</dbReference>
<dbReference type="GO" id="GO:0005886">
    <property type="term" value="C:plasma membrane"/>
    <property type="evidence" value="ECO:0007669"/>
    <property type="project" value="TreeGrafter"/>
</dbReference>
<accession>A0A9D1FIL2</accession>
<feature type="domain" description="Chromosomal replication initiator DnaA C-terminal" evidence="13">
    <location>
        <begin position="369"/>
        <end position="437"/>
    </location>
</feature>
<evidence type="ECO:0000256" key="10">
    <source>
        <dbReference type="RuleBase" id="RU000577"/>
    </source>
</evidence>
<dbReference type="PANTHER" id="PTHR30050">
    <property type="entry name" value="CHROMOSOMAL REPLICATION INITIATOR PROTEIN DNAA"/>
    <property type="match status" value="1"/>
</dbReference>
<comment type="function">
    <text evidence="8 10">Plays an essential role in the initiation and regulation of chromosomal replication. ATP-DnaA binds to the origin of replication (oriC) to initiate formation of the DNA replication initiation complex once per cell cycle. Binds the DnaA box (a 9 base pair repeat at the origin) and separates the double-stranded (ds)DNA. Forms a right-handed helical filament on oriC DNA; dsDNA binds to the exterior of the filament while single-stranded (ss)DNA is stabiized in the filament's interior. The ATP-DnaA-oriC complex binds and stabilizes one strand of the AT-rich DNA unwinding element (DUE), permitting loading of DNA polymerase. After initiation quickly degrades to an ADP-DnaA complex that is not apt for DNA replication. Binds acidic phospholipids.</text>
</comment>
<keyword evidence="3 8" id="KW-0235">DNA replication</keyword>
<dbReference type="SUPFAM" id="SSF48295">
    <property type="entry name" value="TrpR-like"/>
    <property type="match status" value="1"/>
</dbReference>
<evidence type="ECO:0000256" key="6">
    <source>
        <dbReference type="ARBA" id="ARBA00023121"/>
    </source>
</evidence>
<gene>
    <name evidence="8 14" type="primary">dnaA</name>
    <name evidence="14" type="ORF">IAA86_05245</name>
</gene>
<dbReference type="Pfam" id="PF08299">
    <property type="entry name" value="Bac_DnaA_C"/>
    <property type="match status" value="1"/>
</dbReference>
<name>A0A9D1FIL2_9BACT</name>
<feature type="binding site" evidence="8">
    <location>
        <position position="166"/>
    </location>
    <ligand>
        <name>ATP</name>
        <dbReference type="ChEBI" id="CHEBI:30616"/>
    </ligand>
</feature>
<dbReference type="InterPro" id="IPR013317">
    <property type="entry name" value="DnaA_dom"/>
</dbReference>
<dbReference type="Gene3D" id="3.40.50.300">
    <property type="entry name" value="P-loop containing nucleotide triphosphate hydrolases"/>
    <property type="match status" value="1"/>
</dbReference>
<evidence type="ECO:0000259" key="13">
    <source>
        <dbReference type="SMART" id="SM00760"/>
    </source>
</evidence>